<name>A0A5M3N6R4_CONPW</name>
<dbReference type="EMBL" id="JH711573">
    <property type="protein sequence ID" value="EIW86551.1"/>
    <property type="molecule type" value="Genomic_DNA"/>
</dbReference>
<organism evidence="2 3">
    <name type="scientific">Coniophora puteana (strain RWD-64-598)</name>
    <name type="common">Brown rot fungus</name>
    <dbReference type="NCBI Taxonomy" id="741705"/>
    <lineage>
        <taxon>Eukaryota</taxon>
        <taxon>Fungi</taxon>
        <taxon>Dikarya</taxon>
        <taxon>Basidiomycota</taxon>
        <taxon>Agaricomycotina</taxon>
        <taxon>Agaricomycetes</taxon>
        <taxon>Agaricomycetidae</taxon>
        <taxon>Boletales</taxon>
        <taxon>Coniophorineae</taxon>
        <taxon>Coniophoraceae</taxon>
        <taxon>Coniophora</taxon>
    </lineage>
</organism>
<proteinExistence type="predicted"/>
<sequence>TLLYVRCWCRKPKVVRDDILNTVDSPPCPWSEWLNLVTGQAVNLETIHAATNSSAIGYNETADVGSSFEISFRGAEEARAIKRYGDWVTCWTYAMDAYAFLFPWRTRELVDYMRHICQLFTSTTESVHARVLSYDRAVRLLIGRQRGVRFNDFATFEPLRLAHLHTIGIVGSGLPPVGKTPNAAGPSSSGSKNKRRKDESCNRFNGGVCPNDAASC</sequence>
<protein>
    <submittedName>
        <fullName evidence="2">Uncharacterized protein</fullName>
    </submittedName>
</protein>
<dbReference type="OMA" id="ARERTWC"/>
<dbReference type="KEGG" id="cput:CONPUDRAFT_43553"/>
<evidence type="ECO:0000313" key="3">
    <source>
        <dbReference type="Proteomes" id="UP000053558"/>
    </source>
</evidence>
<feature type="non-terminal residue" evidence="2">
    <location>
        <position position="216"/>
    </location>
</feature>
<keyword evidence="3" id="KW-1185">Reference proteome</keyword>
<evidence type="ECO:0000313" key="2">
    <source>
        <dbReference type="EMBL" id="EIW86551.1"/>
    </source>
</evidence>
<dbReference type="AlphaFoldDB" id="A0A5M3N6R4"/>
<feature type="non-terminal residue" evidence="2">
    <location>
        <position position="1"/>
    </location>
</feature>
<gene>
    <name evidence="2" type="ORF">CONPUDRAFT_43553</name>
</gene>
<accession>A0A5M3N6R4</accession>
<feature type="region of interest" description="Disordered" evidence="1">
    <location>
        <begin position="178"/>
        <end position="216"/>
    </location>
</feature>
<comment type="caution">
    <text evidence="2">The sequence shown here is derived from an EMBL/GenBank/DDBJ whole genome shotgun (WGS) entry which is preliminary data.</text>
</comment>
<reference evidence="3" key="1">
    <citation type="journal article" date="2012" name="Science">
        <title>The Paleozoic origin of enzymatic lignin decomposition reconstructed from 31 fungal genomes.</title>
        <authorList>
            <person name="Floudas D."/>
            <person name="Binder M."/>
            <person name="Riley R."/>
            <person name="Barry K."/>
            <person name="Blanchette R.A."/>
            <person name="Henrissat B."/>
            <person name="Martinez A.T."/>
            <person name="Otillar R."/>
            <person name="Spatafora J.W."/>
            <person name="Yadav J.S."/>
            <person name="Aerts A."/>
            <person name="Benoit I."/>
            <person name="Boyd A."/>
            <person name="Carlson A."/>
            <person name="Copeland A."/>
            <person name="Coutinho P.M."/>
            <person name="de Vries R.P."/>
            <person name="Ferreira P."/>
            <person name="Findley K."/>
            <person name="Foster B."/>
            <person name="Gaskell J."/>
            <person name="Glotzer D."/>
            <person name="Gorecki P."/>
            <person name="Heitman J."/>
            <person name="Hesse C."/>
            <person name="Hori C."/>
            <person name="Igarashi K."/>
            <person name="Jurgens J.A."/>
            <person name="Kallen N."/>
            <person name="Kersten P."/>
            <person name="Kohler A."/>
            <person name="Kuees U."/>
            <person name="Kumar T.K.A."/>
            <person name="Kuo A."/>
            <person name="LaButti K."/>
            <person name="Larrondo L.F."/>
            <person name="Lindquist E."/>
            <person name="Ling A."/>
            <person name="Lombard V."/>
            <person name="Lucas S."/>
            <person name="Lundell T."/>
            <person name="Martin R."/>
            <person name="McLaughlin D.J."/>
            <person name="Morgenstern I."/>
            <person name="Morin E."/>
            <person name="Murat C."/>
            <person name="Nagy L.G."/>
            <person name="Nolan M."/>
            <person name="Ohm R.A."/>
            <person name="Patyshakuliyeva A."/>
            <person name="Rokas A."/>
            <person name="Ruiz-Duenas F.J."/>
            <person name="Sabat G."/>
            <person name="Salamov A."/>
            <person name="Samejima M."/>
            <person name="Schmutz J."/>
            <person name="Slot J.C."/>
            <person name="St John F."/>
            <person name="Stenlid J."/>
            <person name="Sun H."/>
            <person name="Sun S."/>
            <person name="Syed K."/>
            <person name="Tsang A."/>
            <person name="Wiebenga A."/>
            <person name="Young D."/>
            <person name="Pisabarro A."/>
            <person name="Eastwood D.C."/>
            <person name="Martin F."/>
            <person name="Cullen D."/>
            <person name="Grigoriev I.V."/>
            <person name="Hibbett D.S."/>
        </authorList>
    </citation>
    <scope>NUCLEOTIDE SEQUENCE [LARGE SCALE GENOMIC DNA]</scope>
    <source>
        <strain evidence="3">RWD-64-598 SS2</strain>
    </source>
</reference>
<dbReference type="RefSeq" id="XP_007762398.1">
    <property type="nucleotide sequence ID" value="XM_007764208.1"/>
</dbReference>
<dbReference type="GeneID" id="19206943"/>
<evidence type="ECO:0000256" key="1">
    <source>
        <dbReference type="SAM" id="MobiDB-lite"/>
    </source>
</evidence>
<dbReference type="OrthoDB" id="2355984at2759"/>
<dbReference type="Proteomes" id="UP000053558">
    <property type="component" value="Unassembled WGS sequence"/>
</dbReference>